<keyword evidence="2" id="KW-1185">Reference proteome</keyword>
<sequence length="263" mass="29797">MNRHEMLAELHTLLKPRNYVEIGIDTGMSMALSRVPSIGIDPAFRVTEELNTDVQLVRATSDDYFRDNNPTERFGGTPLDFAFIDGMHWAEYALRDFVYVEGYTSQTSVIVIDDMLPRNVPEAARERHTHEWTGDVFKVTTALRRLRPDLVVLEVDTEPTGTVMVLLPDAGSSVLVENYPNLEKRFLRARDPQQIPDRVLSRTEAVDPRRLLDCGWWETLVQEREGQLPAGSLTTALADQDWASLRRTTPGADQVARALAFSR</sequence>
<dbReference type="EMBL" id="JASNFN010000023">
    <property type="protein sequence ID" value="MDP5184307.1"/>
    <property type="molecule type" value="Genomic_DNA"/>
</dbReference>
<reference evidence="2" key="1">
    <citation type="submission" date="2023-05" db="EMBL/GenBank/DDBJ databases">
        <title>Draft genome of Pseudofrankia sp. BMG5.37.</title>
        <authorList>
            <person name="Gtari M."/>
            <person name="Ghodhbane F."/>
            <person name="Sbissi I."/>
        </authorList>
    </citation>
    <scope>NUCLEOTIDE SEQUENCE [LARGE SCALE GENOMIC DNA]</scope>
    <source>
        <strain evidence="2">BMG 814</strain>
    </source>
</reference>
<organism evidence="1 2">
    <name type="scientific">Blastococcus carthaginiensis</name>
    <dbReference type="NCBI Taxonomy" id="3050034"/>
    <lineage>
        <taxon>Bacteria</taxon>
        <taxon>Bacillati</taxon>
        <taxon>Actinomycetota</taxon>
        <taxon>Actinomycetes</taxon>
        <taxon>Geodermatophilales</taxon>
        <taxon>Geodermatophilaceae</taxon>
        <taxon>Blastococcus</taxon>
    </lineage>
</organism>
<protein>
    <submittedName>
        <fullName evidence="1">Class I SAM-dependent methyltransferase</fullName>
        <ecNumber evidence="1">2.1.1.-</ecNumber>
    </submittedName>
</protein>
<dbReference type="GO" id="GO:0008168">
    <property type="term" value="F:methyltransferase activity"/>
    <property type="evidence" value="ECO:0007669"/>
    <property type="project" value="UniProtKB-KW"/>
</dbReference>
<dbReference type="InterPro" id="IPR029063">
    <property type="entry name" value="SAM-dependent_MTases_sf"/>
</dbReference>
<dbReference type="EC" id="2.1.1.-" evidence="1"/>
<dbReference type="Gene3D" id="3.40.50.150">
    <property type="entry name" value="Vaccinia Virus protein VP39"/>
    <property type="match status" value="1"/>
</dbReference>
<dbReference type="RefSeq" id="WP_306000883.1">
    <property type="nucleotide sequence ID" value="NZ_JASNFN010000023.1"/>
</dbReference>
<dbReference type="SUPFAM" id="SSF53335">
    <property type="entry name" value="S-adenosyl-L-methionine-dependent methyltransferases"/>
    <property type="match status" value="1"/>
</dbReference>
<proteinExistence type="predicted"/>
<keyword evidence="1" id="KW-0808">Transferase</keyword>
<dbReference type="Pfam" id="PF13578">
    <property type="entry name" value="Methyltransf_24"/>
    <property type="match status" value="1"/>
</dbReference>
<name>A0ABT9IFE7_9ACTN</name>
<dbReference type="GO" id="GO:0032259">
    <property type="term" value="P:methylation"/>
    <property type="evidence" value="ECO:0007669"/>
    <property type="project" value="UniProtKB-KW"/>
</dbReference>
<gene>
    <name evidence="1" type="ORF">QOZ88_16860</name>
</gene>
<keyword evidence="1" id="KW-0489">Methyltransferase</keyword>
<evidence type="ECO:0000313" key="2">
    <source>
        <dbReference type="Proteomes" id="UP001233673"/>
    </source>
</evidence>
<evidence type="ECO:0000313" key="1">
    <source>
        <dbReference type="EMBL" id="MDP5184307.1"/>
    </source>
</evidence>
<comment type="caution">
    <text evidence="1">The sequence shown here is derived from an EMBL/GenBank/DDBJ whole genome shotgun (WGS) entry which is preliminary data.</text>
</comment>
<dbReference type="Proteomes" id="UP001233673">
    <property type="component" value="Unassembled WGS sequence"/>
</dbReference>
<accession>A0ABT9IFE7</accession>